<sequence length="594" mass="67427">MKAFQLFKHQNTHFWHHWWQYGKVVLTIELLIGLICVPVLNLLANTILNLGRVKYVSYTNLGQLLKQQPWVILALLVILGLILALVFTQFTLLLLGFYHVRHRQTVTFGTEMKMAVSQIRQLPISAIGFFSLYFLIILPFSQIGFTSQLLSKVKIPRFILDWLISEHPMLAGLVAILYLLILYLGLRWLFVLPLMILEQQPIRQAMRLSWAKTAHRSWGYARYIMTVGLAVLVVVGLSFGGLLAIQSGLDHYWHAGALSGAIINLSLTQVISVLASIYGTSMIALLMLSEVEQQSPNFAIANRGHYRLKQGLWVGFFVITGFLFVGYSVLYFQGFLAQQPMTISHRGVDNGNGVQNSISALQRTAREKPDYVEMDVQETKDHQFVVLHDENLKHLAGIDQSPSDLTLAQLQKITVHENGYSAKIVSFDDYYRAARQAHQKLLIEFKKTPAMTKGFVKRFATQYGSTIRKNGDLVHSLDYTLIQQSRRDMPKVGASYILSFNLVGVPKTTANYFTMEYTTLNDTFIDNVHAQHKKVLAWTVNDADDMDQLMLKNVDGIITDQLGTLNTEIKANFKPNTYTMRLLNYMIDMPASQI</sequence>
<dbReference type="CDD" id="cd08579">
    <property type="entry name" value="GDPD_memb_like"/>
    <property type="match status" value="1"/>
</dbReference>
<dbReference type="Proteomes" id="UP000051264">
    <property type="component" value="Unassembled WGS sequence"/>
</dbReference>
<dbReference type="PANTHER" id="PTHR46211:SF8">
    <property type="entry name" value="PHOSPHODIESTERASE"/>
    <property type="match status" value="1"/>
</dbReference>
<dbReference type="OrthoDB" id="384721at2"/>
<dbReference type="STRING" id="1423747.FC69_GL000036"/>
<dbReference type="eggNOG" id="COG0584">
    <property type="taxonomic scope" value="Bacteria"/>
</dbReference>
<feature type="transmembrane region" description="Helical" evidence="1">
    <location>
        <begin position="119"/>
        <end position="140"/>
    </location>
</feature>
<dbReference type="InterPro" id="IPR030395">
    <property type="entry name" value="GP_PDE_dom"/>
</dbReference>
<feature type="domain" description="GP-PDE" evidence="2">
    <location>
        <begin position="340"/>
        <end position="569"/>
    </location>
</feature>
<dbReference type="eggNOG" id="COG4781">
    <property type="taxonomic scope" value="Bacteria"/>
</dbReference>
<keyword evidence="1" id="KW-0472">Membrane</keyword>
<feature type="transmembrane region" description="Helical" evidence="1">
    <location>
        <begin position="21"/>
        <end position="50"/>
    </location>
</feature>
<feature type="transmembrane region" description="Helical" evidence="1">
    <location>
        <begin position="218"/>
        <end position="245"/>
    </location>
</feature>
<evidence type="ECO:0000313" key="3">
    <source>
        <dbReference type="EMBL" id="KRL58833.1"/>
    </source>
</evidence>
<organism evidence="3 4">
    <name type="scientific">Latilactobacillus fuchuensis DSM 14340 = JCM 11249</name>
    <dbReference type="NCBI Taxonomy" id="1423747"/>
    <lineage>
        <taxon>Bacteria</taxon>
        <taxon>Bacillati</taxon>
        <taxon>Bacillota</taxon>
        <taxon>Bacilli</taxon>
        <taxon>Lactobacillales</taxon>
        <taxon>Lactobacillaceae</taxon>
        <taxon>Latilactobacillus</taxon>
    </lineage>
</organism>
<protein>
    <submittedName>
        <fullName evidence="3">Glycerophosphoryl diester phosphodiesterase, membrane domain-containing protein</fullName>
    </submittedName>
</protein>
<proteinExistence type="predicted"/>
<dbReference type="SUPFAM" id="SSF51695">
    <property type="entry name" value="PLC-like phosphodiesterases"/>
    <property type="match status" value="1"/>
</dbReference>
<name>A0A0R1RQ53_9LACO</name>
<feature type="transmembrane region" description="Helical" evidence="1">
    <location>
        <begin position="170"/>
        <end position="197"/>
    </location>
</feature>
<gene>
    <name evidence="3" type="ORF">FC69_GL000036</name>
</gene>
<dbReference type="PANTHER" id="PTHR46211">
    <property type="entry name" value="GLYCEROPHOSPHORYL DIESTER PHOSPHODIESTERASE"/>
    <property type="match status" value="1"/>
</dbReference>
<evidence type="ECO:0000313" key="4">
    <source>
        <dbReference type="Proteomes" id="UP000051264"/>
    </source>
</evidence>
<dbReference type="Gene3D" id="3.20.20.190">
    <property type="entry name" value="Phosphatidylinositol (PI) phosphodiesterase"/>
    <property type="match status" value="1"/>
</dbReference>
<evidence type="ECO:0000259" key="2">
    <source>
        <dbReference type="PROSITE" id="PS51704"/>
    </source>
</evidence>
<dbReference type="Pfam" id="PF10110">
    <property type="entry name" value="GPDPase_memb"/>
    <property type="match status" value="1"/>
</dbReference>
<dbReference type="Pfam" id="PF03009">
    <property type="entry name" value="GDPD"/>
    <property type="match status" value="1"/>
</dbReference>
<dbReference type="GO" id="GO:0008081">
    <property type="term" value="F:phosphoric diester hydrolase activity"/>
    <property type="evidence" value="ECO:0007669"/>
    <property type="project" value="InterPro"/>
</dbReference>
<feature type="transmembrane region" description="Helical" evidence="1">
    <location>
        <begin position="312"/>
        <end position="332"/>
    </location>
</feature>
<keyword evidence="1" id="KW-0812">Transmembrane</keyword>
<dbReference type="InterPro" id="IPR017946">
    <property type="entry name" value="PLC-like_Pdiesterase_TIM-brl"/>
</dbReference>
<dbReference type="PROSITE" id="PS51704">
    <property type="entry name" value="GP_PDE"/>
    <property type="match status" value="1"/>
</dbReference>
<comment type="caution">
    <text evidence="3">The sequence shown here is derived from an EMBL/GenBank/DDBJ whole genome shotgun (WGS) entry which is preliminary data.</text>
</comment>
<evidence type="ECO:0000256" key="1">
    <source>
        <dbReference type="SAM" id="Phobius"/>
    </source>
</evidence>
<reference evidence="3 4" key="1">
    <citation type="journal article" date="2015" name="Genome Announc.">
        <title>Expanding the biotechnology potential of lactobacilli through comparative genomics of 213 strains and associated genera.</title>
        <authorList>
            <person name="Sun Z."/>
            <person name="Harris H.M."/>
            <person name="McCann A."/>
            <person name="Guo C."/>
            <person name="Argimon S."/>
            <person name="Zhang W."/>
            <person name="Yang X."/>
            <person name="Jeffery I.B."/>
            <person name="Cooney J.C."/>
            <person name="Kagawa T.F."/>
            <person name="Liu W."/>
            <person name="Song Y."/>
            <person name="Salvetti E."/>
            <person name="Wrobel A."/>
            <person name="Rasinkangas P."/>
            <person name="Parkhill J."/>
            <person name="Rea M.C."/>
            <person name="O'Sullivan O."/>
            <person name="Ritari J."/>
            <person name="Douillard F.P."/>
            <person name="Paul Ross R."/>
            <person name="Yang R."/>
            <person name="Briner A.E."/>
            <person name="Felis G.E."/>
            <person name="de Vos W.M."/>
            <person name="Barrangou R."/>
            <person name="Klaenhammer T.R."/>
            <person name="Caufield P.W."/>
            <person name="Cui Y."/>
            <person name="Zhang H."/>
            <person name="O'Toole P.W."/>
        </authorList>
    </citation>
    <scope>NUCLEOTIDE SEQUENCE [LARGE SCALE GENOMIC DNA]</scope>
    <source>
        <strain evidence="3 4">DSM 14340</strain>
    </source>
</reference>
<keyword evidence="1" id="KW-1133">Transmembrane helix</keyword>
<feature type="transmembrane region" description="Helical" evidence="1">
    <location>
        <begin position="70"/>
        <end position="98"/>
    </location>
</feature>
<dbReference type="PATRIC" id="fig|1423747.3.peg.37"/>
<accession>A0A0R1RQ53</accession>
<dbReference type="EMBL" id="AZEX01000063">
    <property type="protein sequence ID" value="KRL58833.1"/>
    <property type="molecule type" value="Genomic_DNA"/>
</dbReference>
<dbReference type="AlphaFoldDB" id="A0A0R1RQ53"/>
<feature type="transmembrane region" description="Helical" evidence="1">
    <location>
        <begin position="265"/>
        <end position="288"/>
    </location>
</feature>
<dbReference type="InterPro" id="IPR018476">
    <property type="entry name" value="GlyceroP-diester-Pdiesterase_M"/>
</dbReference>
<dbReference type="RefSeq" id="WP_025083522.1">
    <property type="nucleotide sequence ID" value="NZ_AZEX01000063.1"/>
</dbReference>
<dbReference type="GO" id="GO:0006629">
    <property type="term" value="P:lipid metabolic process"/>
    <property type="evidence" value="ECO:0007669"/>
    <property type="project" value="InterPro"/>
</dbReference>